<feature type="region of interest" description="Disordered" evidence="1">
    <location>
        <begin position="398"/>
        <end position="419"/>
    </location>
</feature>
<organism evidence="2 3">
    <name type="scientific">Immersiella caudata</name>
    <dbReference type="NCBI Taxonomy" id="314043"/>
    <lineage>
        <taxon>Eukaryota</taxon>
        <taxon>Fungi</taxon>
        <taxon>Dikarya</taxon>
        <taxon>Ascomycota</taxon>
        <taxon>Pezizomycotina</taxon>
        <taxon>Sordariomycetes</taxon>
        <taxon>Sordariomycetidae</taxon>
        <taxon>Sordariales</taxon>
        <taxon>Lasiosphaeriaceae</taxon>
        <taxon>Immersiella</taxon>
    </lineage>
</organism>
<protein>
    <submittedName>
        <fullName evidence="2">Uncharacterized protein</fullName>
    </submittedName>
</protein>
<evidence type="ECO:0000313" key="3">
    <source>
        <dbReference type="Proteomes" id="UP001175000"/>
    </source>
</evidence>
<evidence type="ECO:0000256" key="1">
    <source>
        <dbReference type="SAM" id="MobiDB-lite"/>
    </source>
</evidence>
<dbReference type="Proteomes" id="UP001175000">
    <property type="component" value="Unassembled WGS sequence"/>
</dbReference>
<dbReference type="EMBL" id="JAULSU010000005">
    <property type="protein sequence ID" value="KAK0616728.1"/>
    <property type="molecule type" value="Genomic_DNA"/>
</dbReference>
<gene>
    <name evidence="2" type="ORF">B0T14DRAFT_568309</name>
</gene>
<sequence length="443" mass="49820">MDWSEAPAAAIKSSSPSDIFPETTFESMAWNMVSLQEITAPGVDLSFVRYLLRIRSRNLILYPTPVIRNHQRQIRNRYAQVGNWADIASAAQGAIEETIHGNRQYYREKGIAAPQADGQDEDSLTRVSTLVTFNDSATMGVFQSMMWENRARTDRFGRMTRLCLCALSRQAYQQRFKQFDDRGTFLASEVYDLDERCVSWLRFSPCGRYVYGLGQDPAGNEPAFQFDIWRGFVVRRFPIPNTFETNLPPCMPGYDQQELLQVVGTWEEVPVEIKLDFDARDSLAFRPLGLGPRGLGRYKLPSVFAHGEGEALRHIFVAHGYCCVRENGVIGGDTDLGAVVLSRREEHVGEWRRLSDLTPVDVEEPDEEGNPSAKTELKQSCKELNEAWEKWTATRKLSTARDGKDGKYGEAKPAGNSSSCVRDAVALGMNSCLLGEDEEWVGG</sequence>
<evidence type="ECO:0000313" key="2">
    <source>
        <dbReference type="EMBL" id="KAK0616728.1"/>
    </source>
</evidence>
<proteinExistence type="predicted"/>
<accession>A0AA39WJT4</accession>
<keyword evidence="3" id="KW-1185">Reference proteome</keyword>
<dbReference type="AlphaFoldDB" id="A0AA39WJT4"/>
<comment type="caution">
    <text evidence="2">The sequence shown here is derived from an EMBL/GenBank/DDBJ whole genome shotgun (WGS) entry which is preliminary data.</text>
</comment>
<feature type="compositionally biased region" description="Basic and acidic residues" evidence="1">
    <location>
        <begin position="399"/>
        <end position="410"/>
    </location>
</feature>
<reference evidence="2" key="1">
    <citation type="submission" date="2023-06" db="EMBL/GenBank/DDBJ databases">
        <title>Genome-scale phylogeny and comparative genomics of the fungal order Sordariales.</title>
        <authorList>
            <consortium name="Lawrence Berkeley National Laboratory"/>
            <person name="Hensen N."/>
            <person name="Bonometti L."/>
            <person name="Westerberg I."/>
            <person name="Brannstrom I.O."/>
            <person name="Guillou S."/>
            <person name="Cros-Aarteil S."/>
            <person name="Calhoun S."/>
            <person name="Haridas S."/>
            <person name="Kuo A."/>
            <person name="Mondo S."/>
            <person name="Pangilinan J."/>
            <person name="Riley R."/>
            <person name="Labutti K."/>
            <person name="Andreopoulos B."/>
            <person name="Lipzen A."/>
            <person name="Chen C."/>
            <person name="Yanf M."/>
            <person name="Daum C."/>
            <person name="Ng V."/>
            <person name="Clum A."/>
            <person name="Steindorff A."/>
            <person name="Ohm R."/>
            <person name="Martin F."/>
            <person name="Silar P."/>
            <person name="Natvig D."/>
            <person name="Lalanne C."/>
            <person name="Gautier V."/>
            <person name="Ament-Velasquez S.L."/>
            <person name="Kruys A."/>
            <person name="Hutchinson M.I."/>
            <person name="Powell A.J."/>
            <person name="Barry K."/>
            <person name="Miller A.N."/>
            <person name="Grigoriev I.V."/>
            <person name="Debuchy R."/>
            <person name="Gladieux P."/>
            <person name="Thoren M.H."/>
            <person name="Johannesson H."/>
        </authorList>
    </citation>
    <scope>NUCLEOTIDE SEQUENCE</scope>
    <source>
        <strain evidence="2">CBS 606.72</strain>
    </source>
</reference>
<name>A0AA39WJT4_9PEZI</name>